<accession>A0ABU7TMP7</accession>
<dbReference type="InterPro" id="IPR008258">
    <property type="entry name" value="Transglycosylase_SLT_dom_1"/>
</dbReference>
<organism evidence="3 4">
    <name type="scientific">Methylobacterium oryzae</name>
    <dbReference type="NCBI Taxonomy" id="334852"/>
    <lineage>
        <taxon>Bacteria</taxon>
        <taxon>Pseudomonadati</taxon>
        <taxon>Pseudomonadota</taxon>
        <taxon>Alphaproteobacteria</taxon>
        <taxon>Hyphomicrobiales</taxon>
        <taxon>Methylobacteriaceae</taxon>
        <taxon>Methylobacterium</taxon>
    </lineage>
</organism>
<dbReference type="RefSeq" id="WP_331301866.1">
    <property type="nucleotide sequence ID" value="NZ_MLCA01000006.1"/>
</dbReference>
<name>A0ABU7TMP7_9HYPH</name>
<evidence type="ECO:0000313" key="4">
    <source>
        <dbReference type="Proteomes" id="UP001355206"/>
    </source>
</evidence>
<protein>
    <recommendedName>
        <fullName evidence="2">Transglycosylase SLT domain-containing protein</fullName>
    </recommendedName>
</protein>
<evidence type="ECO:0000313" key="3">
    <source>
        <dbReference type="EMBL" id="MEE7491079.1"/>
    </source>
</evidence>
<dbReference type="Gene3D" id="1.10.530.10">
    <property type="match status" value="1"/>
</dbReference>
<feature type="domain" description="Transglycosylase SLT" evidence="2">
    <location>
        <begin position="30"/>
        <end position="83"/>
    </location>
</feature>
<evidence type="ECO:0000259" key="2">
    <source>
        <dbReference type="Pfam" id="PF01464"/>
    </source>
</evidence>
<proteinExistence type="inferred from homology"/>
<dbReference type="EMBL" id="MLCA01000006">
    <property type="protein sequence ID" value="MEE7491079.1"/>
    <property type="molecule type" value="Genomic_DNA"/>
</dbReference>
<gene>
    <name evidence="3" type="ORF">MOTC310_11655</name>
</gene>
<comment type="similarity">
    <text evidence="1">Belongs to the virb1 family.</text>
</comment>
<comment type="caution">
    <text evidence="3">The sequence shown here is derived from an EMBL/GenBank/DDBJ whole genome shotgun (WGS) entry which is preliminary data.</text>
</comment>
<keyword evidence="4" id="KW-1185">Reference proteome</keyword>
<dbReference type="SUPFAM" id="SSF53955">
    <property type="entry name" value="Lysozyme-like"/>
    <property type="match status" value="1"/>
</dbReference>
<evidence type="ECO:0000256" key="1">
    <source>
        <dbReference type="ARBA" id="ARBA00009387"/>
    </source>
</evidence>
<dbReference type="InterPro" id="IPR023346">
    <property type="entry name" value="Lysozyme-like_dom_sf"/>
</dbReference>
<dbReference type="Proteomes" id="UP001355206">
    <property type="component" value="Unassembled WGS sequence"/>
</dbReference>
<dbReference type="Pfam" id="PF01464">
    <property type="entry name" value="SLT"/>
    <property type="match status" value="1"/>
</dbReference>
<reference evidence="3 4" key="1">
    <citation type="journal article" date="2012" name="Genet. Mol. Biol.">
        <title>Analysis of 16S rRNA and mxaF genes revealing insights into Methylobacterium niche-specific plant association.</title>
        <authorList>
            <person name="Dourado M.N."/>
            <person name="Andreote F.D."/>
            <person name="Dini-Andreote F."/>
            <person name="Conti R."/>
            <person name="Araujo J.M."/>
            <person name="Araujo W.L."/>
        </authorList>
    </citation>
    <scope>NUCLEOTIDE SEQUENCE [LARGE SCALE GENOMIC DNA]</scope>
    <source>
        <strain evidence="3 4">TC3-10</strain>
    </source>
</reference>
<sequence>MPTDPRVAAVIAAAAQGSGLDQRYPGFMERMAQVESSGDPGASNPSGAAGLYQFMPKTAAAYGLADPYDPDASAQAAARLTLDNAASLKRALGREPTQGELYLAHQQGAGGASKLLANPDAPAADLVGAKAVTGNGGTAGMSARDFAGLWMSKFDGGGRTMTMPGGGAIRGAFGLSGPVAAGTAGSVTPAGGAAMQSPEADRTLQVASLLRTLTAADAPAASPVAQAAAAPAQAPVQMHPARRQAPAFDAQRFFALLPGATTR</sequence>